<sequence length="92" mass="10446">MTPMMIIIAAVAVFVLLSYVKVKTNNVSNRESSYSNTNRSSNEQVEYIPEELEEHLRTLKRDGRLIQAIKDLRDETGMGLAEAKQFIDDLSV</sequence>
<protein>
    <recommendedName>
        <fullName evidence="3">Ribosomal protein L7/L12 C-terminal domain-containing protein</fullName>
    </recommendedName>
</protein>
<dbReference type="Gene3D" id="3.30.1390.10">
    <property type="match status" value="1"/>
</dbReference>
<name>C8NGS3_9LACT</name>
<comment type="caution">
    <text evidence="1">The sequence shown here is derived from an EMBL/GenBank/DDBJ whole genome shotgun (WGS) entry which is preliminary data.</text>
</comment>
<dbReference type="STRING" id="638301.HMPREF0444_1118"/>
<dbReference type="RefSeq" id="WP_005607288.1">
    <property type="nucleotide sequence ID" value="NZ_CP102283.1"/>
</dbReference>
<accession>C8NGS3</accession>
<organism evidence="1 2">
    <name type="scientific">Granulicatella adiacens ATCC 49175</name>
    <dbReference type="NCBI Taxonomy" id="638301"/>
    <lineage>
        <taxon>Bacteria</taxon>
        <taxon>Bacillati</taxon>
        <taxon>Bacillota</taxon>
        <taxon>Bacilli</taxon>
        <taxon>Lactobacillales</taxon>
        <taxon>Carnobacteriaceae</taxon>
        <taxon>Granulicatella</taxon>
    </lineage>
</organism>
<dbReference type="GeneID" id="78411873"/>
<gene>
    <name evidence="1" type="ORF">HMPREF0444_1118</name>
</gene>
<dbReference type="Proteomes" id="UP000005926">
    <property type="component" value="Unassembled WGS sequence"/>
</dbReference>
<evidence type="ECO:0008006" key="3">
    <source>
        <dbReference type="Google" id="ProtNLM"/>
    </source>
</evidence>
<evidence type="ECO:0000313" key="1">
    <source>
        <dbReference type="EMBL" id="EEW36900.1"/>
    </source>
</evidence>
<dbReference type="EMBL" id="ACKZ01000020">
    <property type="protein sequence ID" value="EEW36900.1"/>
    <property type="molecule type" value="Genomic_DNA"/>
</dbReference>
<dbReference type="AlphaFoldDB" id="C8NGS3"/>
<dbReference type="HOGENOM" id="CLU_2409145_0_0_9"/>
<keyword evidence="2" id="KW-1185">Reference proteome</keyword>
<dbReference type="InterPro" id="IPR014719">
    <property type="entry name" value="Ribosomal_bL12_C/ClpS-like"/>
</dbReference>
<proteinExistence type="predicted"/>
<reference evidence="1 2" key="1">
    <citation type="submission" date="2009-08" db="EMBL/GenBank/DDBJ databases">
        <authorList>
            <person name="Muzny D."/>
            <person name="Qin X."/>
            <person name="Deng J."/>
            <person name="Jiang H."/>
            <person name="Liu Y."/>
            <person name="Qu J."/>
            <person name="Song X.-Z."/>
            <person name="Zhang L."/>
            <person name="Thornton R."/>
            <person name="Coyle M."/>
            <person name="Francisco L."/>
            <person name="Jackson L."/>
            <person name="Javaid M."/>
            <person name="Korchina V."/>
            <person name="Kovar C."/>
            <person name="Mata R."/>
            <person name="Mathew T."/>
            <person name="Ngo R."/>
            <person name="Nguyen L."/>
            <person name="Nguyen N."/>
            <person name="Okwuonu G."/>
            <person name="Ongeri F."/>
            <person name="Pham C."/>
            <person name="Simmons D."/>
            <person name="Wilczek-Boney K."/>
            <person name="Hale W."/>
            <person name="Jakkamsetti A."/>
            <person name="Pham P."/>
            <person name="Ruth R."/>
            <person name="San Lucas F."/>
            <person name="Warren J."/>
            <person name="Zhang J."/>
            <person name="Zhao Z."/>
            <person name="Zhou C."/>
            <person name="Zhu D."/>
            <person name="Lee S."/>
            <person name="Bess C."/>
            <person name="Blankenburg K."/>
            <person name="Forbes L."/>
            <person name="Fu Q."/>
            <person name="Gubbala S."/>
            <person name="Hirani K."/>
            <person name="Jayaseelan J.C."/>
            <person name="Lara F."/>
            <person name="Munidasa M."/>
            <person name="Palculict T."/>
            <person name="Patil S."/>
            <person name="Pu L.-L."/>
            <person name="Saada N."/>
            <person name="Tang L."/>
            <person name="Weissenberger G."/>
            <person name="Zhu Y."/>
            <person name="Hemphill L."/>
            <person name="Shang Y."/>
            <person name="Youmans B."/>
            <person name="Ayvaz T."/>
            <person name="Ross M."/>
            <person name="Santibanez J."/>
            <person name="Aqrawi P."/>
            <person name="Gross S."/>
            <person name="Joshi V."/>
            <person name="Fowler G."/>
            <person name="Nazareth L."/>
            <person name="Reid J."/>
            <person name="Worley K."/>
            <person name="Petrosino J."/>
            <person name="Highlander S."/>
            <person name="Gibbs R."/>
        </authorList>
    </citation>
    <scope>NUCLEOTIDE SEQUENCE [LARGE SCALE GENOMIC DNA]</scope>
    <source>
        <strain evidence="1 2">ATCC 49175</strain>
    </source>
</reference>
<evidence type="ECO:0000313" key="2">
    <source>
        <dbReference type="Proteomes" id="UP000005926"/>
    </source>
</evidence>